<comment type="caution">
    <text evidence="4">The sequence shown here is derived from an EMBL/GenBank/DDBJ whole genome shotgun (WGS) entry which is preliminary data.</text>
</comment>
<sequence length="299" mass="32491">MIGRRVFLSLLLIGLAGPALAETRCSDVVPQARPQNTARDIVGADLDQIQERGWIEFAVYEDFPPWSWDENGKPRGVDIEIGRLIAESLGVEARFNLVAAGENLDADLRNWVWKGPVVGGRVANVMLHVPYDSAYACRVEQVVFTGQYHVERVAIAYRTDAYPEEKPVPAYFRFDTVAVENDSISDFYLTSFPGGQLGGNIHRYPDMAAAMTGLAAGETKAAMGPLAQLEFGTAQGIGVHTPPLPGFGVGSWTVGVAVHFAYRPLAYAVDDAILTGIQDGRIAQIFQAHGLTFSAPELR</sequence>
<keyword evidence="5" id="KW-1185">Reference proteome</keyword>
<reference evidence="4 5" key="1">
    <citation type="submission" date="2022-10" db="EMBL/GenBank/DDBJ databases">
        <title>Ruegeria sp. nov., isolated from ocean surface sediments.</title>
        <authorList>
            <person name="He W."/>
            <person name="Xue H.-P."/>
            <person name="Zhang D.-F."/>
        </authorList>
    </citation>
    <scope>NUCLEOTIDE SEQUENCE [LARGE SCALE GENOMIC DNA]</scope>
    <source>
        <strain evidence="4 5">XHP0148</strain>
    </source>
</reference>
<dbReference type="EMBL" id="JAOWLB010000006">
    <property type="protein sequence ID" value="MCV2888734.1"/>
    <property type="molecule type" value="Genomic_DNA"/>
</dbReference>
<evidence type="ECO:0000256" key="2">
    <source>
        <dbReference type="SAM" id="SignalP"/>
    </source>
</evidence>
<dbReference type="Pfam" id="PF00497">
    <property type="entry name" value="SBP_bac_3"/>
    <property type="match status" value="1"/>
</dbReference>
<accession>A0ABT3AJ87</accession>
<dbReference type="SUPFAM" id="SSF53850">
    <property type="entry name" value="Periplasmic binding protein-like II"/>
    <property type="match status" value="1"/>
</dbReference>
<evidence type="ECO:0000259" key="3">
    <source>
        <dbReference type="Pfam" id="PF00497"/>
    </source>
</evidence>
<name>A0ABT3AJ87_9RHOB</name>
<evidence type="ECO:0000313" key="4">
    <source>
        <dbReference type="EMBL" id="MCV2888734.1"/>
    </source>
</evidence>
<dbReference type="Gene3D" id="3.40.190.10">
    <property type="entry name" value="Periplasmic binding protein-like II"/>
    <property type="match status" value="3"/>
</dbReference>
<dbReference type="Proteomes" id="UP001320899">
    <property type="component" value="Unassembled WGS sequence"/>
</dbReference>
<keyword evidence="1 2" id="KW-0732">Signal</keyword>
<gene>
    <name evidence="4" type="ORF">OE747_10285</name>
</gene>
<dbReference type="InterPro" id="IPR001638">
    <property type="entry name" value="Solute-binding_3/MltF_N"/>
</dbReference>
<dbReference type="RefSeq" id="WP_263828516.1">
    <property type="nucleotide sequence ID" value="NZ_JAOWLB010000006.1"/>
</dbReference>
<feature type="domain" description="Solute-binding protein family 3/N-terminal" evidence="3">
    <location>
        <begin position="56"/>
        <end position="100"/>
    </location>
</feature>
<evidence type="ECO:0000313" key="5">
    <source>
        <dbReference type="Proteomes" id="UP001320899"/>
    </source>
</evidence>
<feature type="chain" id="PRO_5046270955" evidence="2">
    <location>
        <begin position="22"/>
        <end position="299"/>
    </location>
</feature>
<organism evidence="4 5">
    <name type="scientific">Ruegeria aquimaris</name>
    <dbReference type="NCBI Taxonomy" id="2984333"/>
    <lineage>
        <taxon>Bacteria</taxon>
        <taxon>Pseudomonadati</taxon>
        <taxon>Pseudomonadota</taxon>
        <taxon>Alphaproteobacteria</taxon>
        <taxon>Rhodobacterales</taxon>
        <taxon>Roseobacteraceae</taxon>
        <taxon>Ruegeria</taxon>
    </lineage>
</organism>
<evidence type="ECO:0000256" key="1">
    <source>
        <dbReference type="ARBA" id="ARBA00022729"/>
    </source>
</evidence>
<dbReference type="PANTHER" id="PTHR35936">
    <property type="entry name" value="MEMBRANE-BOUND LYTIC MUREIN TRANSGLYCOSYLASE F"/>
    <property type="match status" value="1"/>
</dbReference>
<feature type="signal peptide" evidence="2">
    <location>
        <begin position="1"/>
        <end position="21"/>
    </location>
</feature>
<proteinExistence type="predicted"/>
<protein>
    <submittedName>
        <fullName evidence="4">Transporter substrate-binding domain-containing protein</fullName>
    </submittedName>
</protein>